<dbReference type="SUPFAM" id="SSF55277">
    <property type="entry name" value="GYF domain"/>
    <property type="match status" value="2"/>
</dbReference>
<feature type="compositionally biased region" description="Basic and acidic residues" evidence="1">
    <location>
        <begin position="1725"/>
        <end position="1736"/>
    </location>
</feature>
<dbReference type="SUPFAM" id="SSF82199">
    <property type="entry name" value="SET domain"/>
    <property type="match status" value="1"/>
</dbReference>
<dbReference type="InterPro" id="IPR001214">
    <property type="entry name" value="SET_dom"/>
</dbReference>
<dbReference type="EMBL" id="JABFUD020000024">
    <property type="protein sequence ID" value="KAI5060431.1"/>
    <property type="molecule type" value="Genomic_DNA"/>
</dbReference>
<feature type="compositionally biased region" description="Basic and acidic residues" evidence="1">
    <location>
        <begin position="619"/>
        <end position="633"/>
    </location>
</feature>
<dbReference type="Pfam" id="PF14237">
    <property type="entry name" value="GYF_2"/>
    <property type="match status" value="1"/>
</dbReference>
<organism evidence="3 4">
    <name type="scientific">Adiantum capillus-veneris</name>
    <name type="common">Maidenhair fern</name>
    <dbReference type="NCBI Taxonomy" id="13818"/>
    <lineage>
        <taxon>Eukaryota</taxon>
        <taxon>Viridiplantae</taxon>
        <taxon>Streptophyta</taxon>
        <taxon>Embryophyta</taxon>
        <taxon>Tracheophyta</taxon>
        <taxon>Polypodiopsida</taxon>
        <taxon>Polypodiidae</taxon>
        <taxon>Polypodiales</taxon>
        <taxon>Pteridineae</taxon>
        <taxon>Pteridaceae</taxon>
        <taxon>Vittarioideae</taxon>
        <taxon>Adiantum</taxon>
    </lineage>
</organism>
<feature type="compositionally biased region" description="Basic and acidic residues" evidence="1">
    <location>
        <begin position="432"/>
        <end position="446"/>
    </location>
</feature>
<feature type="compositionally biased region" description="Polar residues" evidence="1">
    <location>
        <begin position="559"/>
        <end position="570"/>
    </location>
</feature>
<feature type="non-terminal residue" evidence="3">
    <location>
        <position position="2424"/>
    </location>
</feature>
<dbReference type="Proteomes" id="UP000886520">
    <property type="component" value="Chromosome 24"/>
</dbReference>
<dbReference type="InterPro" id="IPR045606">
    <property type="entry name" value="ATXR3_C"/>
</dbReference>
<dbReference type="CDD" id="cd09917">
    <property type="entry name" value="F-box_SF"/>
    <property type="match status" value="1"/>
</dbReference>
<evidence type="ECO:0000313" key="3">
    <source>
        <dbReference type="EMBL" id="KAI5060431.1"/>
    </source>
</evidence>
<feature type="compositionally biased region" description="Acidic residues" evidence="1">
    <location>
        <begin position="1695"/>
        <end position="1724"/>
    </location>
</feature>
<dbReference type="Pfam" id="PF25531">
    <property type="entry name" value="GYF_ATXR3"/>
    <property type="match status" value="1"/>
</dbReference>
<accession>A0A9D4Z5E9</accession>
<protein>
    <recommendedName>
        <fullName evidence="2">SET domain-containing protein</fullName>
    </recommendedName>
</protein>
<feature type="region of interest" description="Disordered" evidence="1">
    <location>
        <begin position="363"/>
        <end position="570"/>
    </location>
</feature>
<feature type="region of interest" description="Disordered" evidence="1">
    <location>
        <begin position="1662"/>
        <end position="1744"/>
    </location>
</feature>
<dbReference type="PANTHER" id="PTHR46655:SF1">
    <property type="entry name" value="HISTONE-LYSINE N-METHYLTRANSFERASE ATXR3"/>
    <property type="match status" value="1"/>
</dbReference>
<keyword evidence="4" id="KW-1185">Reference proteome</keyword>
<proteinExistence type="predicted"/>
<reference evidence="3" key="1">
    <citation type="submission" date="2021-01" db="EMBL/GenBank/DDBJ databases">
        <title>Adiantum capillus-veneris genome.</title>
        <authorList>
            <person name="Fang Y."/>
            <person name="Liao Q."/>
        </authorList>
    </citation>
    <scope>NUCLEOTIDE SEQUENCE</scope>
    <source>
        <strain evidence="3">H3</strain>
        <tissue evidence="3">Leaf</tissue>
    </source>
</reference>
<feature type="region of interest" description="Disordered" evidence="1">
    <location>
        <begin position="583"/>
        <end position="604"/>
    </location>
</feature>
<dbReference type="InterPro" id="IPR025640">
    <property type="entry name" value="GYF_2"/>
</dbReference>
<comment type="caution">
    <text evidence="3">The sequence shown here is derived from an EMBL/GenBank/DDBJ whole genome shotgun (WGS) entry which is preliminary data.</text>
</comment>
<evidence type="ECO:0000313" key="4">
    <source>
        <dbReference type="Proteomes" id="UP000886520"/>
    </source>
</evidence>
<feature type="compositionally biased region" description="Basic residues" evidence="1">
    <location>
        <begin position="383"/>
        <end position="392"/>
    </location>
</feature>
<dbReference type="InterPro" id="IPR035445">
    <property type="entry name" value="GYF-like_dom_sf"/>
</dbReference>
<feature type="compositionally biased region" description="Basic and acidic residues" evidence="1">
    <location>
        <begin position="485"/>
        <end position="558"/>
    </location>
</feature>
<dbReference type="InterPro" id="IPR032675">
    <property type="entry name" value="LRR_dom_sf"/>
</dbReference>
<feature type="region of interest" description="Disordered" evidence="1">
    <location>
        <begin position="329"/>
        <end position="349"/>
    </location>
</feature>
<feature type="domain" description="SET" evidence="2">
    <location>
        <begin position="1919"/>
        <end position="2056"/>
    </location>
</feature>
<dbReference type="SMART" id="SM00317">
    <property type="entry name" value="SET"/>
    <property type="match status" value="1"/>
</dbReference>
<feature type="region of interest" description="Disordered" evidence="1">
    <location>
        <begin position="614"/>
        <end position="633"/>
    </location>
</feature>
<dbReference type="CDD" id="cd10531">
    <property type="entry name" value="SET_SETD2-like"/>
    <property type="match status" value="1"/>
</dbReference>
<name>A0A9D4Z5E9_ADICA</name>
<dbReference type="OrthoDB" id="308383at2759"/>
<dbReference type="Gene3D" id="3.80.10.10">
    <property type="entry name" value="Ribonuclease Inhibitor"/>
    <property type="match status" value="1"/>
</dbReference>
<dbReference type="PROSITE" id="PS50280">
    <property type="entry name" value="SET"/>
    <property type="match status" value="1"/>
</dbReference>
<dbReference type="InterPro" id="IPR036047">
    <property type="entry name" value="F-box-like_dom_sf"/>
</dbReference>
<evidence type="ECO:0000256" key="1">
    <source>
        <dbReference type="SAM" id="MobiDB-lite"/>
    </source>
</evidence>
<evidence type="ECO:0000259" key="2">
    <source>
        <dbReference type="PROSITE" id="PS50280"/>
    </source>
</evidence>
<dbReference type="Pfam" id="PF00856">
    <property type="entry name" value="SET"/>
    <property type="match status" value="1"/>
</dbReference>
<dbReference type="InterPro" id="IPR057851">
    <property type="entry name" value="ATXR3_GYF"/>
</dbReference>
<sequence>MTADAGRHDGRLWRRTGPPLPGPWNRRRLPFASAYPRSSLPAHTLTHTRYLPRLSLSCAGTLLALLLLLSPPVISSMGDGGCAVLSSRHPLAEFCNSEPRRRGPLKRKHRNWEAELVLARVKEHSENASPHDHRSSSWPPVLVNDMELGSFLQVGDIAAEQNDKQGRRQHSRWDVRADGMADKYSSLHGGAACEPKTIDSEVAGSLQEQVGTVTEVLSKEHANESGSKKVRVVNDDCANESVSKKARVADDDCEQQKSCSKNRHYRHEHSSMITEVTCIDSSRSGNAECVSLSSQETITKSFTSGNDGSSARKTDSIVKCDTLCQSEDRASLNSPTESRRGTNPPYSSIESKLQSYEYFSEYSLDDPRQGGRSRNLQTGVLHYNRRSKKEKKSRQSENESTPSVSKAGSRVVDPCTTVEGSRLGVSSSDSYISRDEPTLGHKEKGSTGHHRKEKSPCESRLSSRQEKYGDRDKERGSGGHHRRERSPSENRVSSRQEKSGDYRRHDHVNNQEKFREYRRNDCIDNHCQTERDSHSSGNHRREASPAETRRASKQEELSFQRTMDSDGSTFRSLLSEKSRLGSLGKDAVSGTGDYPTATENSCGEFGAADVKQQLEESSVDAKDSVPNPEEHPGHCQAQFAFASEEELWQEELDVPMDLSPAPAEDNASSSHVTSVETIDPGFIEHFVAADNSFHEDPDGRGWIYLDTEGVTQGPSSLFILKSFMRAGRLQPDHMVQLDGTNMWLTLEHAGLTQDSLGETFMLQTSSSVIVQGASHLCSTHLAGDNTVPVFLSSVCEFSEDLNIDNRVDRLMQGFTLLPGKEDEVIVEALNQALRQNRPGDELELEDEDMLKSTYHQVHSFDGVCERDYYTEASNSNEVVTSMSGSLDDSVSQSSFQSSRMWTCRGGDWKLMFEIDASAKAIPGSGRPEKLVLNRGKPLCTRQCGRLPDPRRGSVLYGVTNSRRLELPSWAYRYWEVMGEYCSSTAEKSLNAVPATFLSTPRSQVATPKDFSFTEASKKPKLDKVTSLSDQKLDESSTISLCEVASTQCQVPFVAVESCQKEEARRSSLGSQDLECSNIQLERQEAELVAPDKVTEKSVKSVRQVPQRSDLMLETGEWFYQDGNGQEVGPYTFLQLQTRVRDGLLYEGSSVYRKDDETWVPLFANKSKERLSFNLAGHTFEEDGKQALVRKEQRVILDFHQLYPQFIGFMCGRLHEHVMKSYRTRDFAAMVDEGSKSCFGDKRLSLSSSEQKDGATGRMRSLLEVEDGRTAFGVESEGWNMIDRRILMKIFRYLERDLKSLVLASLTCKSWRAVLSHYKRETTHFDFSSLGSLCSDDIFRSFTEHAQNVSTVSLRGCTMLTPSAVKAFLQGCRSVESVDAKGCEQLKELIHQFSLSRPQPGGSESYYKLKDLKSVGDRKGTSLGRHSLFLDDWKGKKLNFSNDHVDGVTEPMDCDIPPYLQLNVESSHGVAPTDYKRQKLFSTGNLIKVGADSYYSKSSYHDGRDKEHFDRKHKQSSIFSSRVSEAIAHISFEGESFEKDMSLVLQCVKDLKIPFNKEVASVRCRVELAKVEDKLRRGSYAETSIGLRAFKSDLFDVARKLFRLKEFDAGNDIFTITFRLTKQLLHEWKGRDTSDSKPFKRKFEQLKSSSSLSSRKRGIGNAIREQVIGKRRKSHDESSEEDESEYNYASKSEASGTDEEDDLLSQDEKDEVSAESDSEVETESEGEGKVVGEKEPLSEDETDSRIWGARMTKASMVPPETRKYELIEEYVIVADADEVEKRMGVNLPEDYDKMMQAQEDRGIEYSHLEMPELREFKPRKHVYEEVLEQEVYGIDPYTHNLLIDSMPTSRPDFPDVRRHQVIEEDILKSLNHEVRQFTGTGKAPTKYPLESAVNRALEECRDPSKKSFIAALAKNMRSRKDSYMKDTYLAYRKGLGVVCNHDSGFDKDEFIVEFFGEVYPAWRWFEKQDAIRFFQKKDKDPAPEFYNIFLERPKGDASGYDLVVVDAMHKANYASRICHSCRPNCEARVTAVNGRYQIGVYTLRPVEFGEELTFDYNSITESKEEHEKSVCLCGSHVCRGSYLNLAGAETFQEIMKEDHSLLHRHDLLLHACINGSATPEDWDILKQAGLGSCLLDGLPGWTIKYAAGVVRFVNEEKKFLPREILKNILGERKLERAGESEAFEAEIQADGVFNTRLQNLAITLDKVRYVFKRLYGNPALAPPPLKMLKPMEVVSLIWKHENSVVADLLHGMSQHISKEDLLDFKRRVREHEPSQIGNIEKNLQQSLIWLRDELCKAPITCASRHDGAADLIHMYAYTKLFFTCQDYPTFESPPLTISPLDLGPKHAHKLGAASSMEWTKTYSKDYVLGQLIFWYEPNVAEPGASLAKASKGCLSLPDPISCYAKSSQQRLVYGSMDRLRMLRRM</sequence>
<dbReference type="PANTHER" id="PTHR46655">
    <property type="entry name" value="HISTONE-LYSINE N-METHYLTRANSFERASE ATXR3"/>
    <property type="match status" value="1"/>
</dbReference>
<dbReference type="Gene3D" id="2.170.270.10">
    <property type="entry name" value="SET domain"/>
    <property type="match status" value="1"/>
</dbReference>
<dbReference type="SUPFAM" id="SSF81383">
    <property type="entry name" value="F-box domain"/>
    <property type="match status" value="1"/>
</dbReference>
<dbReference type="InterPro" id="IPR046341">
    <property type="entry name" value="SET_dom_sf"/>
</dbReference>
<dbReference type="Pfam" id="PF19633">
    <property type="entry name" value="SDG2_C"/>
    <property type="match status" value="1"/>
</dbReference>
<gene>
    <name evidence="3" type="ORF">GOP47_0024851</name>
</gene>
<feature type="compositionally biased region" description="Basic and acidic residues" evidence="1">
    <location>
        <begin position="454"/>
        <end position="477"/>
    </location>
</feature>